<protein>
    <recommendedName>
        <fullName evidence="7">DEAD/DEAH box helicase</fullName>
    </recommendedName>
</protein>
<dbReference type="Pfam" id="PF00176">
    <property type="entry name" value="SNF2-rel_dom"/>
    <property type="match status" value="1"/>
</dbReference>
<dbReference type="InterPro" id="IPR027417">
    <property type="entry name" value="P-loop_NTPase"/>
</dbReference>
<evidence type="ECO:0000259" key="3">
    <source>
        <dbReference type="PROSITE" id="PS51192"/>
    </source>
</evidence>
<organism evidence="5 6">
    <name type="scientific">Parenemella sanctibonifatiensis</name>
    <dbReference type="NCBI Taxonomy" id="2016505"/>
    <lineage>
        <taxon>Bacteria</taxon>
        <taxon>Bacillati</taxon>
        <taxon>Actinomycetota</taxon>
        <taxon>Actinomycetes</taxon>
        <taxon>Propionibacteriales</taxon>
        <taxon>Propionibacteriaceae</taxon>
        <taxon>Parenemella</taxon>
    </lineage>
</organism>
<evidence type="ECO:0000259" key="4">
    <source>
        <dbReference type="PROSITE" id="PS51194"/>
    </source>
</evidence>
<dbReference type="InterPro" id="IPR014001">
    <property type="entry name" value="Helicase_ATP-bd"/>
</dbReference>
<dbReference type="EMBL" id="NMVJ01000011">
    <property type="protein sequence ID" value="OYN88657.1"/>
    <property type="molecule type" value="Genomic_DNA"/>
</dbReference>
<keyword evidence="1" id="KW-0378">Hydrolase</keyword>
<comment type="caution">
    <text evidence="5">The sequence shown here is derived from an EMBL/GenBank/DDBJ whole genome shotgun (WGS) entry which is preliminary data.</text>
</comment>
<dbReference type="InterPro" id="IPR049730">
    <property type="entry name" value="SNF2/RAD54-like_C"/>
</dbReference>
<dbReference type="CDD" id="cd18793">
    <property type="entry name" value="SF2_C_SNF"/>
    <property type="match status" value="1"/>
</dbReference>
<dbReference type="SUPFAM" id="SSF52540">
    <property type="entry name" value="P-loop containing nucleoside triphosphate hydrolases"/>
    <property type="match status" value="2"/>
</dbReference>
<feature type="domain" description="Helicase C-terminal" evidence="4">
    <location>
        <begin position="891"/>
        <end position="1041"/>
    </location>
</feature>
<proteinExistence type="predicted"/>
<dbReference type="SMART" id="SM00487">
    <property type="entry name" value="DEXDc"/>
    <property type="match status" value="1"/>
</dbReference>
<keyword evidence="6" id="KW-1185">Reference proteome</keyword>
<dbReference type="Gene3D" id="3.40.50.10810">
    <property type="entry name" value="Tandem AAA-ATPase domain"/>
    <property type="match status" value="1"/>
</dbReference>
<dbReference type="InterPro" id="IPR038718">
    <property type="entry name" value="SNF2-like_sf"/>
</dbReference>
<evidence type="ECO:0000256" key="2">
    <source>
        <dbReference type="SAM" id="MobiDB-lite"/>
    </source>
</evidence>
<evidence type="ECO:0000256" key="1">
    <source>
        <dbReference type="ARBA" id="ARBA00022801"/>
    </source>
</evidence>
<dbReference type="AlphaFoldDB" id="A0A255EAQ9"/>
<dbReference type="PROSITE" id="PS51194">
    <property type="entry name" value="HELICASE_CTER"/>
    <property type="match status" value="1"/>
</dbReference>
<dbReference type="Pfam" id="PF00271">
    <property type="entry name" value="Helicase_C"/>
    <property type="match status" value="1"/>
</dbReference>
<dbReference type="SMART" id="SM00490">
    <property type="entry name" value="HELICc"/>
    <property type="match status" value="1"/>
</dbReference>
<dbReference type="GO" id="GO:0005524">
    <property type="term" value="F:ATP binding"/>
    <property type="evidence" value="ECO:0007669"/>
    <property type="project" value="InterPro"/>
</dbReference>
<reference evidence="5 6" key="1">
    <citation type="submission" date="2017-07" db="EMBL/GenBank/DDBJ databases">
        <title>Draft whole genome sequences of clinical Proprionibacteriaceae strains.</title>
        <authorList>
            <person name="Bernier A.-M."/>
            <person name="Bernard K."/>
            <person name="Domingo M.-C."/>
        </authorList>
    </citation>
    <scope>NUCLEOTIDE SEQUENCE [LARGE SCALE GENOMIC DNA]</scope>
    <source>
        <strain evidence="5 6">NML 150081</strain>
    </source>
</reference>
<gene>
    <name evidence="5" type="ORF">CGZ91_13735</name>
</gene>
<dbReference type="Proteomes" id="UP000216300">
    <property type="component" value="Unassembled WGS sequence"/>
</dbReference>
<sequence length="1053" mass="117182">MLCPGVGPAVNCVGPSTHTLSMAPHRPQPYDPDPYGRSYDPQAALRRMYAETGERTFEKWPQAAEIAATMSEPVVSGDPWSGVLRFPREGVELDVPALYGRAPTRCSCGVKGCDHRLVAQWWLAQGPLSKDWMPTARQILESRRATPTTVPLALVLQIEPRTGFVALRPGLRTQKGTWNKQLGWHHVAEGYRNKQFEPEQVSAVGALLGRWMNATEVPLEVVGQRWWESLPRIREAGVVIAAEDVWGDHVDLDIRAEAPVEIHARLRREEKLLLDTATTVPWSADRLMLVGTPPTSCVAYEGELLIVAPVVGDDLALQLVDEPLEIPADDEAVFSEQWIPSLRTLGSLLVEADPTDEPLRLGAILTGRGADGAVLAWQWAQGESRRPLHGPIRNGRDVMVEHAFLERIQAEHPDLAGWLKPGEHDLDPVEACRFGLDIEPILNAHPDLFLDSRGDVLDYQPAEPEIVWEANDRKDRDWFDLALEVEVDGVPVEMGLLIAALATGEELLVLDDGQYIDLQTATMQRLRDLLGEAASLEGSGEARVSRYRIDWWERLQELAEPRRTGDQWRQQVGSLVVPDHRELALPDGVKADLRPYQLDGFRWLSQRWDAAMGGILADDMGLGKTLQVLAAIQRQRDRAEAAGGGAHGGGPTLILAPASVLQNWRDQAAQWTPQLRVRIIDSRLRDPLQVDDVDVVVTSHTLARLDEERYAAIHWHGVVIDEAQAARNPRTRLHRALRGLDRDFTLAVTGTPVENGVGDVWALMELVAPGALPPSKEFGEEFRSPIEKQGPQATEAMTRLRRRLRPFLLRRTKEEVATDLPERTEQVVTIELPPAEAQAYRKRLDHERQVVMGLIGEEGQHQIEILASLSRLRKEAASMGEPERPSEKSTFVQERVAELRAEGHRVLIFSQYTSHLRILQAQLEAVGISSEYLDGGTRKRGAVIERFRSGTADVFLISLKAGGVGITLTEADYVFLLDPWWNPAAESQAIDRSHRIGQTRPVHVYRLVAAQTVEEKVVALQEQKRGVASGVLTDDGTADLLDPDVVRQLLLED</sequence>
<dbReference type="Gene3D" id="3.40.50.300">
    <property type="entry name" value="P-loop containing nucleotide triphosphate hydrolases"/>
    <property type="match status" value="1"/>
</dbReference>
<dbReference type="PANTHER" id="PTHR10799">
    <property type="entry name" value="SNF2/RAD54 HELICASE FAMILY"/>
    <property type="match status" value="1"/>
</dbReference>
<name>A0A255EAQ9_9ACTN</name>
<feature type="region of interest" description="Disordered" evidence="2">
    <location>
        <begin position="16"/>
        <end position="35"/>
    </location>
</feature>
<feature type="domain" description="Helicase ATP-binding" evidence="3">
    <location>
        <begin position="605"/>
        <end position="770"/>
    </location>
</feature>
<dbReference type="PROSITE" id="PS51192">
    <property type="entry name" value="HELICASE_ATP_BIND_1"/>
    <property type="match status" value="1"/>
</dbReference>
<dbReference type="GO" id="GO:0016787">
    <property type="term" value="F:hydrolase activity"/>
    <property type="evidence" value="ECO:0007669"/>
    <property type="project" value="UniProtKB-KW"/>
</dbReference>
<dbReference type="InterPro" id="IPR001650">
    <property type="entry name" value="Helicase_C-like"/>
</dbReference>
<evidence type="ECO:0008006" key="7">
    <source>
        <dbReference type="Google" id="ProtNLM"/>
    </source>
</evidence>
<dbReference type="InterPro" id="IPR000330">
    <property type="entry name" value="SNF2_N"/>
</dbReference>
<accession>A0A255EAQ9</accession>
<evidence type="ECO:0000313" key="6">
    <source>
        <dbReference type="Proteomes" id="UP000216300"/>
    </source>
</evidence>
<evidence type="ECO:0000313" key="5">
    <source>
        <dbReference type="EMBL" id="OYN88657.1"/>
    </source>
</evidence>